<sequence>MPVHPNLSIKILPFTEQDLAMFKSLSTRPGPSKYEKMDKDSAAGGGTSNEEMTRSTSVPSSSATSMALGSSSINLHRNPTKRATNNPKEKSHPIFSLFEFRRKKKATAKPEFTRYLEYMKEGGMWDVNSNQPVIYFK</sequence>
<dbReference type="PANTHER" id="PTHR35291:SF3">
    <property type="entry name" value="PROTEIN SHROOM-LIKE"/>
    <property type="match status" value="1"/>
</dbReference>
<feature type="region of interest" description="Disordered" evidence="1">
    <location>
        <begin position="25"/>
        <end position="92"/>
    </location>
</feature>
<accession>I3SMP6</accession>
<dbReference type="OMA" id="FPMSPQV"/>
<name>I3SMP6_LOTJA</name>
<evidence type="ECO:0000256" key="1">
    <source>
        <dbReference type="SAM" id="MobiDB-lite"/>
    </source>
</evidence>
<reference evidence="2" key="1">
    <citation type="submission" date="2012-05" db="EMBL/GenBank/DDBJ databases">
        <authorList>
            <person name="Krishnakumar V."/>
            <person name="Cheung F."/>
            <person name="Xiao Y."/>
            <person name="Chan A."/>
            <person name="Moskal W.A."/>
            <person name="Town C.D."/>
        </authorList>
    </citation>
    <scope>NUCLEOTIDE SEQUENCE</scope>
</reference>
<organism evidence="2">
    <name type="scientific">Lotus japonicus</name>
    <name type="common">Lotus corniculatus var. japonicus</name>
    <dbReference type="NCBI Taxonomy" id="34305"/>
    <lineage>
        <taxon>Eukaryota</taxon>
        <taxon>Viridiplantae</taxon>
        <taxon>Streptophyta</taxon>
        <taxon>Embryophyta</taxon>
        <taxon>Tracheophyta</taxon>
        <taxon>Spermatophyta</taxon>
        <taxon>Magnoliopsida</taxon>
        <taxon>eudicotyledons</taxon>
        <taxon>Gunneridae</taxon>
        <taxon>Pentapetalae</taxon>
        <taxon>rosids</taxon>
        <taxon>fabids</taxon>
        <taxon>Fabales</taxon>
        <taxon>Fabaceae</taxon>
        <taxon>Papilionoideae</taxon>
        <taxon>50 kb inversion clade</taxon>
        <taxon>NPAAA clade</taxon>
        <taxon>Hologalegina</taxon>
        <taxon>robinioid clade</taxon>
        <taxon>Loteae</taxon>
        <taxon>Lotus</taxon>
    </lineage>
</organism>
<feature type="compositionally biased region" description="Low complexity" evidence="1">
    <location>
        <begin position="54"/>
        <end position="72"/>
    </location>
</feature>
<dbReference type="EMBL" id="BT141744">
    <property type="protein sequence ID" value="AFK41538.1"/>
    <property type="molecule type" value="mRNA"/>
</dbReference>
<dbReference type="PANTHER" id="PTHR35291">
    <property type="entry name" value="PROTEIN SHROOM-LIKE"/>
    <property type="match status" value="1"/>
</dbReference>
<evidence type="ECO:0000313" key="2">
    <source>
        <dbReference type="EMBL" id="AFK41538.1"/>
    </source>
</evidence>
<feature type="compositionally biased region" description="Polar residues" evidence="1">
    <location>
        <begin position="73"/>
        <end position="86"/>
    </location>
</feature>
<dbReference type="AlphaFoldDB" id="I3SMP6"/>
<proteinExistence type="evidence at transcript level"/>
<protein>
    <submittedName>
        <fullName evidence="2">Uncharacterized protein</fullName>
    </submittedName>
</protein>